<dbReference type="EMBL" id="SNRW01020485">
    <property type="protein sequence ID" value="KAA6365408.1"/>
    <property type="molecule type" value="Genomic_DNA"/>
</dbReference>
<feature type="compositionally biased region" description="Low complexity" evidence="1">
    <location>
        <begin position="167"/>
        <end position="176"/>
    </location>
</feature>
<feature type="compositionally biased region" description="Basic and acidic residues" evidence="1">
    <location>
        <begin position="180"/>
        <end position="203"/>
    </location>
</feature>
<evidence type="ECO:0000313" key="2">
    <source>
        <dbReference type="EMBL" id="KAA6365408.1"/>
    </source>
</evidence>
<protein>
    <submittedName>
        <fullName evidence="2">Uncharacterized protein</fullName>
    </submittedName>
</protein>
<feature type="region of interest" description="Disordered" evidence="1">
    <location>
        <begin position="159"/>
        <end position="231"/>
    </location>
</feature>
<gene>
    <name evidence="2" type="ORF">EZS28_039065</name>
</gene>
<feature type="non-terminal residue" evidence="2">
    <location>
        <position position="289"/>
    </location>
</feature>
<organism evidence="2 3">
    <name type="scientific">Streblomastix strix</name>
    <dbReference type="NCBI Taxonomy" id="222440"/>
    <lineage>
        <taxon>Eukaryota</taxon>
        <taxon>Metamonada</taxon>
        <taxon>Preaxostyla</taxon>
        <taxon>Oxymonadida</taxon>
        <taxon>Streblomastigidae</taxon>
        <taxon>Streblomastix</taxon>
    </lineage>
</organism>
<comment type="caution">
    <text evidence="2">The sequence shown here is derived from an EMBL/GenBank/DDBJ whole genome shotgun (WGS) entry which is preliminary data.</text>
</comment>
<proteinExistence type="predicted"/>
<name>A0A5J4U510_9EUKA</name>
<evidence type="ECO:0000256" key="1">
    <source>
        <dbReference type="SAM" id="MobiDB-lite"/>
    </source>
</evidence>
<evidence type="ECO:0000313" key="3">
    <source>
        <dbReference type="Proteomes" id="UP000324800"/>
    </source>
</evidence>
<dbReference type="AlphaFoldDB" id="A0A5J4U510"/>
<reference evidence="2 3" key="1">
    <citation type="submission" date="2019-03" db="EMBL/GenBank/DDBJ databases">
        <title>Single cell metagenomics reveals metabolic interactions within the superorganism composed of flagellate Streblomastix strix and complex community of Bacteroidetes bacteria on its surface.</title>
        <authorList>
            <person name="Treitli S.C."/>
            <person name="Kolisko M."/>
            <person name="Husnik F."/>
            <person name="Keeling P."/>
            <person name="Hampl V."/>
        </authorList>
    </citation>
    <scope>NUCLEOTIDE SEQUENCE [LARGE SCALE GENOMIC DNA]</scope>
    <source>
        <strain evidence="2">ST1C</strain>
    </source>
</reference>
<accession>A0A5J4U510</accession>
<dbReference type="Proteomes" id="UP000324800">
    <property type="component" value="Unassembled WGS sequence"/>
</dbReference>
<sequence>MQDQYIVESFHDIMKLKIEEEKLNPKVDQPGKTRDFPNKDGPVFFYRLKNYRSTPIPRYMDLILPEDQWEQFDGDVREGVDHFYQSELTIEPKRFTNENDGFRWIDSWIQSQATIDGKANPKINITTIFANTPLHNTDLLDGFRRNGCRTQLQAATNENGLSNFQANDNNGYENNNEQAIDDRTRGNENKQGFRNETQHEQEAKLQNNGNTKPNGPKSFHTTSSKQELGNPNILQSQTSLPQLTHPQNQAKLNEKLLYPNKRYCQPQTITLKAKQACIVRTQQVLNQSI</sequence>
<feature type="compositionally biased region" description="Polar residues" evidence="1">
    <location>
        <begin position="204"/>
        <end position="231"/>
    </location>
</feature>